<protein>
    <submittedName>
        <fullName evidence="2">Uncharacterized protein</fullName>
    </submittedName>
</protein>
<feature type="coiled-coil region" evidence="1">
    <location>
        <begin position="112"/>
        <end position="146"/>
    </location>
</feature>
<keyword evidence="1" id="KW-0175">Coiled coil</keyword>
<dbReference type="OMA" id="IVAMDCT"/>
<sequence length="168" mass="19815">MSNVTCIGNPEEKYVATIDKIRDTIRKLEASLKCSRELEAARFLRYSTLKSREKILTDDLKKAKIRDEHMLNLFRQSVTDIQLDSVNILPETLKRRVQRTWHQKYDALLSQNKRLRKKIVAMDCTLKEKQKEISTLQQRLLNIAENVVTPEENTEKICRKCWILTNKI</sequence>
<evidence type="ECO:0000313" key="3">
    <source>
        <dbReference type="Proteomes" id="UP000053097"/>
    </source>
</evidence>
<evidence type="ECO:0000256" key="1">
    <source>
        <dbReference type="SAM" id="Coils"/>
    </source>
</evidence>
<gene>
    <name evidence="2" type="ORF">X777_16952</name>
</gene>
<dbReference type="Proteomes" id="UP000053097">
    <property type="component" value="Unassembled WGS sequence"/>
</dbReference>
<dbReference type="OrthoDB" id="7609668at2759"/>
<dbReference type="EMBL" id="KK107111">
    <property type="protein sequence ID" value="EZA58992.1"/>
    <property type="molecule type" value="Genomic_DNA"/>
</dbReference>
<reference evidence="2 3" key="1">
    <citation type="journal article" date="2014" name="Curr. Biol.">
        <title>The genome of the clonal raider ant Cerapachys biroi.</title>
        <authorList>
            <person name="Oxley P.R."/>
            <person name="Ji L."/>
            <person name="Fetter-Pruneda I."/>
            <person name="McKenzie S.K."/>
            <person name="Li C."/>
            <person name="Hu H."/>
            <person name="Zhang G."/>
            <person name="Kronauer D.J."/>
        </authorList>
    </citation>
    <scope>NUCLEOTIDE SEQUENCE [LARGE SCALE GENOMIC DNA]</scope>
</reference>
<accession>A0A026WSI2</accession>
<organism evidence="2 3">
    <name type="scientific">Ooceraea biroi</name>
    <name type="common">Clonal raider ant</name>
    <name type="synonym">Cerapachys biroi</name>
    <dbReference type="NCBI Taxonomy" id="2015173"/>
    <lineage>
        <taxon>Eukaryota</taxon>
        <taxon>Metazoa</taxon>
        <taxon>Ecdysozoa</taxon>
        <taxon>Arthropoda</taxon>
        <taxon>Hexapoda</taxon>
        <taxon>Insecta</taxon>
        <taxon>Pterygota</taxon>
        <taxon>Neoptera</taxon>
        <taxon>Endopterygota</taxon>
        <taxon>Hymenoptera</taxon>
        <taxon>Apocrita</taxon>
        <taxon>Aculeata</taxon>
        <taxon>Formicoidea</taxon>
        <taxon>Formicidae</taxon>
        <taxon>Dorylinae</taxon>
        <taxon>Ooceraea</taxon>
    </lineage>
</organism>
<dbReference type="AlphaFoldDB" id="A0A026WSI2"/>
<name>A0A026WSI2_OOCBI</name>
<proteinExistence type="predicted"/>
<evidence type="ECO:0000313" key="2">
    <source>
        <dbReference type="EMBL" id="EZA58992.1"/>
    </source>
</evidence>
<keyword evidence="3" id="KW-1185">Reference proteome</keyword>